<evidence type="ECO:0000256" key="3">
    <source>
        <dbReference type="ARBA" id="ARBA00022737"/>
    </source>
</evidence>
<keyword evidence="7" id="KW-1185">Reference proteome</keyword>
<feature type="region of interest" description="Disordered" evidence="4">
    <location>
        <begin position="259"/>
        <end position="284"/>
    </location>
</feature>
<dbReference type="SUPFAM" id="SSF52058">
    <property type="entry name" value="L domain-like"/>
    <property type="match status" value="1"/>
</dbReference>
<keyword evidence="5" id="KW-1133">Transmembrane helix</keyword>
<comment type="caution">
    <text evidence="6">The sequence shown here is derived from an EMBL/GenBank/DDBJ whole genome shotgun (WGS) entry which is preliminary data.</text>
</comment>
<keyword evidence="2" id="KW-0732">Signal</keyword>
<dbReference type="Proteomes" id="UP001153069">
    <property type="component" value="Unassembled WGS sequence"/>
</dbReference>
<feature type="compositionally biased region" description="Polar residues" evidence="4">
    <location>
        <begin position="259"/>
        <end position="277"/>
    </location>
</feature>
<gene>
    <name evidence="6" type="ORF">SEMRO_343_G122030.1</name>
</gene>
<dbReference type="PANTHER" id="PTHR47988">
    <property type="entry name" value="SOMATIC EMBRYOGENESIS RECEPTOR KINASE 1"/>
    <property type="match status" value="1"/>
</dbReference>
<feature type="region of interest" description="Disordered" evidence="4">
    <location>
        <begin position="1"/>
        <end position="67"/>
    </location>
</feature>
<dbReference type="AlphaFoldDB" id="A0A9N8HB15"/>
<evidence type="ECO:0000313" key="6">
    <source>
        <dbReference type="EMBL" id="CAB9508343.1"/>
    </source>
</evidence>
<keyword evidence="5" id="KW-0472">Membrane</keyword>
<keyword evidence="3" id="KW-0677">Repeat</keyword>
<evidence type="ECO:0000256" key="2">
    <source>
        <dbReference type="ARBA" id="ARBA00022729"/>
    </source>
</evidence>
<accession>A0A9N8HB15</accession>
<evidence type="ECO:0000313" key="7">
    <source>
        <dbReference type="Proteomes" id="UP001153069"/>
    </source>
</evidence>
<dbReference type="EMBL" id="CAICTM010000342">
    <property type="protein sequence ID" value="CAB9508343.1"/>
    <property type="molecule type" value="Genomic_DNA"/>
</dbReference>
<name>A0A9N8HB15_9STRA</name>
<organism evidence="6 7">
    <name type="scientific">Seminavis robusta</name>
    <dbReference type="NCBI Taxonomy" id="568900"/>
    <lineage>
        <taxon>Eukaryota</taxon>
        <taxon>Sar</taxon>
        <taxon>Stramenopiles</taxon>
        <taxon>Ochrophyta</taxon>
        <taxon>Bacillariophyta</taxon>
        <taxon>Bacillariophyceae</taxon>
        <taxon>Bacillariophycidae</taxon>
        <taxon>Naviculales</taxon>
        <taxon>Naviculaceae</taxon>
        <taxon>Seminavis</taxon>
    </lineage>
</organism>
<dbReference type="Pfam" id="PF00560">
    <property type="entry name" value="LRR_1"/>
    <property type="match status" value="2"/>
</dbReference>
<evidence type="ECO:0000256" key="5">
    <source>
        <dbReference type="SAM" id="Phobius"/>
    </source>
</evidence>
<dbReference type="InterPro" id="IPR032675">
    <property type="entry name" value="LRR_dom_sf"/>
</dbReference>
<protein>
    <submittedName>
        <fullName evidence="6">Leucine Rich Repeat</fullName>
    </submittedName>
</protein>
<proteinExistence type="predicted"/>
<keyword evidence="1" id="KW-0433">Leucine-rich repeat</keyword>
<feature type="transmembrane region" description="Helical" evidence="5">
    <location>
        <begin position="229"/>
        <end position="253"/>
    </location>
</feature>
<evidence type="ECO:0000256" key="4">
    <source>
        <dbReference type="SAM" id="MobiDB-lite"/>
    </source>
</evidence>
<dbReference type="InterPro" id="IPR001611">
    <property type="entry name" value="Leu-rich_rpt"/>
</dbReference>
<dbReference type="FunFam" id="3.80.10.10:FF:000041">
    <property type="entry name" value="LRR receptor-like serine/threonine-protein kinase ERECTA"/>
    <property type="match status" value="1"/>
</dbReference>
<dbReference type="Gene3D" id="3.80.10.10">
    <property type="entry name" value="Ribonuclease Inhibitor"/>
    <property type="match status" value="3"/>
</dbReference>
<sequence length="756" mass="81763">MEKGEPQTELGTEPEVPMMDESLPKEETLNSSLHTGKDSLSNDDAGGVDRSLEKLEPVNTVGNNNSDVEDIMQSKGILQTVGVDSSDNNDFEGRMHQKGILHNVVQPSGTNPHIAQVAAAAAAGGNDGIQPVPVAAPRNPVHPGAFPVRGVDARNTDRSDTFGVNNDVDNQGLTSESVALTVHTERPDENLTSGLAVAAPVVEPAELPLAQEITSDPNKPPSPSQKRNVPLGIMLMIAGVILIVGIPLIVIAVTSSSDDANSQSDGTMAPSTLSPTAVPSAAPSLSPEGLLLSYLPDYTSVEEMSETSAQAFQWVLDDPNLDEYLLEEWRAVQRFALASLYYATNGDKWISNDHWLSYNVSECEWFANQDWGIEANEKRQLAFLNAIYDFPDGPCGNDNSTEYHYLMLGFSRLQGSLPQDLYLLTNLRWIYILGNQLTGTISTSIGTLTHLEAFGVPANGFSGTLPTELGLLTSMNGFFIFQNKFSGTIPTELALATSLNGAILDFNQLNGHIPSELGTLPALLLLHAHSNQLSGMVPTTIGQLRNSLMSLEVYENKLEGNIPSELGRLKRLTSLRLQDNLLTSTIPSELFLQTKSMQSFRVSQNQLVGSLPTEIGLWEDLSNLWLDHNGLTGELPSEIGLLQNDFIRLSISENNFSGSFPPEIFNLTQAKLRMLEIDGNPFLSGTVPWEVCGIETRILFTCPSMICGCDCPCPDDDGNGNGSLNNVTDESTIPPAYVCTNETASVMRCMGVEEDT</sequence>
<keyword evidence="5" id="KW-0812">Transmembrane</keyword>
<dbReference type="OrthoDB" id="660555at2759"/>
<reference evidence="6" key="1">
    <citation type="submission" date="2020-06" db="EMBL/GenBank/DDBJ databases">
        <authorList>
            <consortium name="Plant Systems Biology data submission"/>
        </authorList>
    </citation>
    <scope>NUCLEOTIDE SEQUENCE</scope>
    <source>
        <strain evidence="6">D6</strain>
    </source>
</reference>
<evidence type="ECO:0000256" key="1">
    <source>
        <dbReference type="ARBA" id="ARBA00022614"/>
    </source>
</evidence>